<dbReference type="EMBL" id="JADOUE010000001">
    <property type="protein sequence ID" value="MBG6122391.1"/>
    <property type="molecule type" value="Genomic_DNA"/>
</dbReference>
<keyword evidence="4" id="KW-1185">Reference proteome</keyword>
<accession>A0A931E238</accession>
<evidence type="ECO:0000313" key="3">
    <source>
        <dbReference type="EMBL" id="MBG6122391.1"/>
    </source>
</evidence>
<proteinExistence type="predicted"/>
<feature type="transmembrane region" description="Helical" evidence="2">
    <location>
        <begin position="473"/>
        <end position="493"/>
    </location>
</feature>
<gene>
    <name evidence="3" type="ORF">IW254_001360</name>
</gene>
<evidence type="ECO:0000256" key="2">
    <source>
        <dbReference type="SAM" id="Phobius"/>
    </source>
</evidence>
<evidence type="ECO:0000256" key="1">
    <source>
        <dbReference type="SAM" id="MobiDB-lite"/>
    </source>
</evidence>
<dbReference type="AlphaFoldDB" id="A0A931E238"/>
<evidence type="ECO:0000313" key="4">
    <source>
        <dbReference type="Proteomes" id="UP000658613"/>
    </source>
</evidence>
<sequence>MSTARFPAAAASHDAAATEAVDEAVDKAVDKAGEPHGEPSEDAWLDVVERAPQRRGARARLRKSLGGTTELAVRTWDYLTTTVGRLTVMMVLLTALLLSAGVGTYQSGIKREENLAAVLSDTEPMSTAAHDLYMSLSTADTLATGSFVQPGMRTAESHADYIAAIDQATKAADEVQRGSSTSREDEAETTRTIQKQILEIKRQMPFYIAQMERAHANQRMGNPVGVSYMSSASNLMRSVILPKAKEVLDATRSQVLNEMARFSAPQRAPLAGLIAGLIALIACQWFLWRTFRRRFNRGFLSATALMLVAIVWVIAANYSTWDAGSRDFTRAVGPLTALTDARIDAQLTRTDETLLLLRRESLRDRAVAFDDTEAKVNEALNQISRPESQYLVSQARAALGQWHEAHTQLIDALASGDYDKAVATAGSAQDSSPAAPTAADAFTRLDSALRTLMTASRADVQLLIDEGQSASRAVPTGVLVLVILAILSIWLGIRPRIQEYL</sequence>
<comment type="caution">
    <text evidence="3">The sequence shown here is derived from an EMBL/GenBank/DDBJ whole genome shotgun (WGS) entry which is preliminary data.</text>
</comment>
<feature type="region of interest" description="Disordered" evidence="1">
    <location>
        <begin position="1"/>
        <end position="40"/>
    </location>
</feature>
<keyword evidence="2" id="KW-1133">Transmembrane helix</keyword>
<feature type="transmembrane region" description="Helical" evidence="2">
    <location>
        <begin position="268"/>
        <end position="287"/>
    </location>
</feature>
<feature type="transmembrane region" description="Helical" evidence="2">
    <location>
        <begin position="299"/>
        <end position="318"/>
    </location>
</feature>
<organism evidence="3 4">
    <name type="scientific">Corynebacterium aquatimens</name>
    <dbReference type="NCBI Taxonomy" id="1190508"/>
    <lineage>
        <taxon>Bacteria</taxon>
        <taxon>Bacillati</taxon>
        <taxon>Actinomycetota</taxon>
        <taxon>Actinomycetes</taxon>
        <taxon>Mycobacteriales</taxon>
        <taxon>Corynebacteriaceae</taxon>
        <taxon>Corynebacterium</taxon>
    </lineage>
</organism>
<dbReference type="RefSeq" id="WP_196824793.1">
    <property type="nucleotide sequence ID" value="NZ_CP046980.1"/>
</dbReference>
<keyword evidence="2" id="KW-0812">Transmembrane</keyword>
<protein>
    <submittedName>
        <fullName evidence="3">Cellobiose-specific phosphotransferase system component IIA</fullName>
    </submittedName>
</protein>
<dbReference type="Proteomes" id="UP000658613">
    <property type="component" value="Unassembled WGS sequence"/>
</dbReference>
<feature type="region of interest" description="Disordered" evidence="1">
    <location>
        <begin position="172"/>
        <end position="191"/>
    </location>
</feature>
<feature type="compositionally biased region" description="Basic and acidic residues" evidence="1">
    <location>
        <begin position="24"/>
        <end position="39"/>
    </location>
</feature>
<feature type="compositionally biased region" description="Low complexity" evidence="1">
    <location>
        <begin position="1"/>
        <end position="19"/>
    </location>
</feature>
<reference evidence="3" key="1">
    <citation type="submission" date="2020-11" db="EMBL/GenBank/DDBJ databases">
        <title>Sequencing the genomes of 1000 actinobacteria strains.</title>
        <authorList>
            <person name="Klenk H.-P."/>
        </authorList>
    </citation>
    <scope>NUCLEOTIDE SEQUENCE</scope>
    <source>
        <strain evidence="3">DSM 45632</strain>
    </source>
</reference>
<keyword evidence="2" id="KW-0472">Membrane</keyword>
<name>A0A931E238_9CORY</name>
<feature type="transmembrane region" description="Helical" evidence="2">
    <location>
        <begin position="86"/>
        <end position="105"/>
    </location>
</feature>